<feature type="repeat" description="ANK" evidence="1">
    <location>
        <begin position="72"/>
        <end position="104"/>
    </location>
</feature>
<proteinExistence type="predicted"/>
<dbReference type="OrthoDB" id="194358at2759"/>
<keyword evidence="2" id="KW-0175">Coiled coil</keyword>
<dbReference type="PROSITE" id="PS50088">
    <property type="entry name" value="ANK_REPEAT"/>
    <property type="match status" value="1"/>
</dbReference>
<protein>
    <submittedName>
        <fullName evidence="4">Ankyrin repeat protein</fullName>
    </submittedName>
</protein>
<feature type="coiled-coil region" evidence="2">
    <location>
        <begin position="133"/>
        <end position="160"/>
    </location>
</feature>
<reference evidence="4 5" key="1">
    <citation type="journal article" date="2013" name="Curr. Biol.">
        <title>The Genome of the Foraminiferan Reticulomyxa filosa.</title>
        <authorList>
            <person name="Glockner G."/>
            <person name="Hulsmann N."/>
            <person name="Schleicher M."/>
            <person name="Noegel A.A."/>
            <person name="Eichinger L."/>
            <person name="Gallinger C."/>
            <person name="Pawlowski J."/>
            <person name="Sierra R."/>
            <person name="Euteneuer U."/>
            <person name="Pillet L."/>
            <person name="Moustafa A."/>
            <person name="Platzer M."/>
            <person name="Groth M."/>
            <person name="Szafranski K."/>
            <person name="Schliwa M."/>
        </authorList>
    </citation>
    <scope>NUCLEOTIDE SEQUENCE [LARGE SCALE GENOMIC DNA]</scope>
</reference>
<keyword evidence="5" id="KW-1185">Reference proteome</keyword>
<name>X6NKJ8_RETFI</name>
<feature type="transmembrane region" description="Helical" evidence="3">
    <location>
        <begin position="175"/>
        <end position="194"/>
    </location>
</feature>
<keyword evidence="1" id="KW-0040">ANK repeat</keyword>
<keyword evidence="3" id="KW-1133">Transmembrane helix</keyword>
<dbReference type="InterPro" id="IPR036770">
    <property type="entry name" value="Ankyrin_rpt-contain_sf"/>
</dbReference>
<keyword evidence="3" id="KW-0812">Transmembrane</keyword>
<dbReference type="SUPFAM" id="SSF48403">
    <property type="entry name" value="Ankyrin repeat"/>
    <property type="match status" value="1"/>
</dbReference>
<dbReference type="EMBL" id="ASPP01007607">
    <property type="protein sequence ID" value="ETO26840.1"/>
    <property type="molecule type" value="Genomic_DNA"/>
</dbReference>
<sequence>MATEEEQKSKTIDDLVDAIRQNKPDLVQEILLTSSIDVNTFVKGADVHLKNILPKSALLKAKADPNIAAFPSGDTPLHIASMWAEPKLVEILLEHKANAMATNNDNKNPVNVVGSKLKSDDKSNTTLDKKSEVQLLLKKKKELDNKIEDAETGLQNLKIESNQRINAVQRAQGQVYFIFVYITGTCAHCILYFHCLDCVQKFDQMWPYMCCPANRYKVWCVKNIGVNEFLAKRYVKVSIPTYVDKDEIQHFNFSKIQDFQKTMAKELLLKGGLNLEVAFFYCLNSMHLYSISLSSVYLKHEIHHFLCFCFFCVFSRNHALPSLRNEITLSLVNSNQNDNIKYYNN</sequence>
<accession>X6NKJ8</accession>
<dbReference type="AlphaFoldDB" id="X6NKJ8"/>
<evidence type="ECO:0000313" key="5">
    <source>
        <dbReference type="Proteomes" id="UP000023152"/>
    </source>
</evidence>
<evidence type="ECO:0000313" key="4">
    <source>
        <dbReference type="EMBL" id="ETO26840.1"/>
    </source>
</evidence>
<comment type="caution">
    <text evidence="4">The sequence shown here is derived from an EMBL/GenBank/DDBJ whole genome shotgun (WGS) entry which is preliminary data.</text>
</comment>
<evidence type="ECO:0000256" key="3">
    <source>
        <dbReference type="SAM" id="Phobius"/>
    </source>
</evidence>
<dbReference type="Proteomes" id="UP000023152">
    <property type="component" value="Unassembled WGS sequence"/>
</dbReference>
<evidence type="ECO:0000256" key="1">
    <source>
        <dbReference type="PROSITE-ProRule" id="PRU00023"/>
    </source>
</evidence>
<gene>
    <name evidence="4" type="ORF">RFI_10294</name>
</gene>
<keyword evidence="3" id="KW-0472">Membrane</keyword>
<dbReference type="Pfam" id="PF00023">
    <property type="entry name" value="Ank"/>
    <property type="match status" value="1"/>
</dbReference>
<dbReference type="PROSITE" id="PS50297">
    <property type="entry name" value="ANK_REP_REGION"/>
    <property type="match status" value="1"/>
</dbReference>
<organism evidence="4 5">
    <name type="scientific">Reticulomyxa filosa</name>
    <dbReference type="NCBI Taxonomy" id="46433"/>
    <lineage>
        <taxon>Eukaryota</taxon>
        <taxon>Sar</taxon>
        <taxon>Rhizaria</taxon>
        <taxon>Retaria</taxon>
        <taxon>Foraminifera</taxon>
        <taxon>Monothalamids</taxon>
        <taxon>Reticulomyxidae</taxon>
        <taxon>Reticulomyxa</taxon>
    </lineage>
</organism>
<evidence type="ECO:0000256" key="2">
    <source>
        <dbReference type="SAM" id="Coils"/>
    </source>
</evidence>
<dbReference type="InterPro" id="IPR002110">
    <property type="entry name" value="Ankyrin_rpt"/>
</dbReference>
<dbReference type="Gene3D" id="1.25.40.20">
    <property type="entry name" value="Ankyrin repeat-containing domain"/>
    <property type="match status" value="1"/>
</dbReference>